<dbReference type="GO" id="GO:0015833">
    <property type="term" value="P:peptide transport"/>
    <property type="evidence" value="ECO:0007669"/>
    <property type="project" value="InterPro"/>
</dbReference>
<keyword evidence="1" id="KW-0813">Transport</keyword>
<dbReference type="RefSeq" id="WP_075053738.1">
    <property type="nucleotide sequence ID" value="NZ_CP007536.1"/>
</dbReference>
<keyword evidence="6" id="KW-1185">Reference proteome</keyword>
<evidence type="ECO:0000256" key="3">
    <source>
        <dbReference type="ARBA" id="ARBA00022840"/>
    </source>
</evidence>
<dbReference type="InterPro" id="IPR027417">
    <property type="entry name" value="P-loop_NTPase"/>
</dbReference>
<dbReference type="Gene3D" id="3.40.50.300">
    <property type="entry name" value="P-loop containing nucleotide triphosphate hydrolases"/>
    <property type="match status" value="1"/>
</dbReference>
<dbReference type="InterPro" id="IPR003593">
    <property type="entry name" value="AAA+_ATPase"/>
</dbReference>
<dbReference type="KEGG" id="nvn:NVIE_003480"/>
<dbReference type="PROSITE" id="PS50893">
    <property type="entry name" value="ABC_TRANSPORTER_2"/>
    <property type="match status" value="1"/>
</dbReference>
<dbReference type="FunFam" id="3.40.50.300:FF:000016">
    <property type="entry name" value="Oligopeptide ABC transporter ATP-binding component"/>
    <property type="match status" value="1"/>
</dbReference>
<dbReference type="NCBIfam" id="TIGR01727">
    <property type="entry name" value="oligo_HPY"/>
    <property type="match status" value="1"/>
</dbReference>
<dbReference type="STRING" id="926571.NVIE_003480"/>
<accession>A0A060HCS9</accession>
<dbReference type="PANTHER" id="PTHR43067">
    <property type="entry name" value="OLIGOPEPTIDE/DIPEPTIDE ABC TRANSPORTER, ATPASE SUBUNIT"/>
    <property type="match status" value="1"/>
</dbReference>
<keyword evidence="3 5" id="KW-0067">ATP-binding</keyword>
<dbReference type="GO" id="GO:0016887">
    <property type="term" value="F:ATP hydrolysis activity"/>
    <property type="evidence" value="ECO:0007669"/>
    <property type="project" value="InterPro"/>
</dbReference>
<dbReference type="PANTHER" id="PTHR43067:SF3">
    <property type="entry name" value="MALTOSE ABC TRANSPORTER, ATP-BINDING PROTEIN"/>
    <property type="match status" value="1"/>
</dbReference>
<evidence type="ECO:0000259" key="4">
    <source>
        <dbReference type="PROSITE" id="PS50893"/>
    </source>
</evidence>
<evidence type="ECO:0000313" key="5">
    <source>
        <dbReference type="EMBL" id="AIC14539.1"/>
    </source>
</evidence>
<organism evidence="5 6">
    <name type="scientific">Nitrososphaera viennensis EN76</name>
    <dbReference type="NCBI Taxonomy" id="926571"/>
    <lineage>
        <taxon>Archaea</taxon>
        <taxon>Nitrososphaerota</taxon>
        <taxon>Nitrososphaeria</taxon>
        <taxon>Nitrososphaerales</taxon>
        <taxon>Nitrososphaeraceae</taxon>
        <taxon>Nitrososphaera</taxon>
    </lineage>
</organism>
<dbReference type="Proteomes" id="UP000027093">
    <property type="component" value="Chromosome"/>
</dbReference>
<dbReference type="SUPFAM" id="SSF52540">
    <property type="entry name" value="P-loop containing nucleoside triphosphate hydrolases"/>
    <property type="match status" value="1"/>
</dbReference>
<dbReference type="OrthoDB" id="18209at2157"/>
<dbReference type="EMBL" id="CP007536">
    <property type="protein sequence ID" value="AIC14539.1"/>
    <property type="molecule type" value="Genomic_DNA"/>
</dbReference>
<dbReference type="Pfam" id="PF08352">
    <property type="entry name" value="oligo_HPY"/>
    <property type="match status" value="1"/>
</dbReference>
<dbReference type="GeneID" id="74945609"/>
<dbReference type="SMART" id="SM00382">
    <property type="entry name" value="AAA"/>
    <property type="match status" value="1"/>
</dbReference>
<evidence type="ECO:0000256" key="2">
    <source>
        <dbReference type="ARBA" id="ARBA00022741"/>
    </source>
</evidence>
<proteinExistence type="predicted"/>
<evidence type="ECO:0000313" key="6">
    <source>
        <dbReference type="Proteomes" id="UP000027093"/>
    </source>
</evidence>
<reference evidence="5 6" key="1">
    <citation type="journal article" date="2014" name="Int. J. Syst. Evol. Microbiol.">
        <title>Nitrososphaera viennensis gen. nov., sp. nov., an aerobic and mesophilic, ammonia-oxidizing archaeon from soil and a member of the archaeal phylum Thaumarchaeota.</title>
        <authorList>
            <person name="Stieglmeier M."/>
            <person name="Klingl A."/>
            <person name="Alves R.J."/>
            <person name="Rittmann S.K."/>
            <person name="Melcher M."/>
            <person name="Leisch N."/>
            <person name="Schleper C."/>
        </authorList>
    </citation>
    <scope>NUCLEOTIDE SEQUENCE [LARGE SCALE GENOMIC DNA]</scope>
    <source>
        <strain evidence="5">EN76</strain>
    </source>
</reference>
<dbReference type="InterPro" id="IPR017871">
    <property type="entry name" value="ABC_transporter-like_CS"/>
</dbReference>
<sequence length="330" mass="35719">MPSTAGDSNKKLAVRGLSAYYLTERGPVKAVDAVNFALSESESLGIVGESACGKSTLGSALMRSMQPPGKIVGGAIVLGGDDIVKMSDREFGKKVRWKKIAMVFQGAMNALDPVYTVGSQLKEILEEHGFEGDVDAKVLESLKQVGLAPAVASRYPHELSGGMKQRVVIAMALLLEPDLLIADEPTTALDVLVQSQIIALLKKLHREKGVTVILISHDLALVSQVADKIGIMYAGQLVEIGSTQDIYKNPKHPYTQALIAAVPRLHSGEKKIRFIPGSPPSLLDPPAGCRFYPRCPHAMEVCKQDPPEFETDTGYVRCWLYDPTLKSMSH</sequence>
<dbReference type="AlphaFoldDB" id="A0A060HCS9"/>
<protein>
    <submittedName>
        <fullName evidence="5">Peptide/opine/nickel ABC uptake transporter, putative ATP-binding protein</fullName>
    </submittedName>
</protein>
<dbReference type="Pfam" id="PF00005">
    <property type="entry name" value="ABC_tran"/>
    <property type="match status" value="1"/>
</dbReference>
<dbReference type="HOGENOM" id="CLU_000604_1_23_2"/>
<dbReference type="CDD" id="cd03257">
    <property type="entry name" value="ABC_NikE_OppD_transporters"/>
    <property type="match status" value="1"/>
</dbReference>
<dbReference type="PROSITE" id="PS00211">
    <property type="entry name" value="ABC_TRANSPORTER_1"/>
    <property type="match status" value="1"/>
</dbReference>
<dbReference type="InterPro" id="IPR003439">
    <property type="entry name" value="ABC_transporter-like_ATP-bd"/>
</dbReference>
<evidence type="ECO:0000256" key="1">
    <source>
        <dbReference type="ARBA" id="ARBA00022448"/>
    </source>
</evidence>
<dbReference type="GO" id="GO:0005524">
    <property type="term" value="F:ATP binding"/>
    <property type="evidence" value="ECO:0007669"/>
    <property type="project" value="UniProtKB-KW"/>
</dbReference>
<dbReference type="InterPro" id="IPR013563">
    <property type="entry name" value="Oligopep_ABC_C"/>
</dbReference>
<name>A0A060HCS9_9ARCH</name>
<keyword evidence="2" id="KW-0547">Nucleotide-binding</keyword>
<gene>
    <name evidence="5" type="primary">oppD</name>
    <name evidence="5" type="ORF">NVIE_003480</name>
</gene>
<feature type="domain" description="ABC transporter" evidence="4">
    <location>
        <begin position="14"/>
        <end position="259"/>
    </location>
</feature>